<protein>
    <recommendedName>
        <fullName evidence="4">Crystal protein ET79</fullName>
    </recommendedName>
</protein>
<evidence type="ECO:0008006" key="4">
    <source>
        <dbReference type="Google" id="ProtNLM"/>
    </source>
</evidence>
<proteinExistence type="inferred from homology"/>
<sequence length="143" mass="15194">MTIFDDIGDGFSSVVKAVGSSVISDAAPSPRTIAASLVNNTQQTLTWVDSGVDHGTRDDHAPDTIGPGDTGKWSLKSDGFQTGCEGWMKWRIGDNGPIVRLDYDNSYVGSNSYSCSVDSAEYTVERQGGTGDFATVKFIVSSN</sequence>
<dbReference type="VEuPathDB" id="FungiDB:FMAN_09595"/>
<evidence type="ECO:0000256" key="1">
    <source>
        <dbReference type="ARBA" id="ARBA00010795"/>
    </source>
</evidence>
<comment type="similarity">
    <text evidence="1">Belongs to the aegerolysin family.</text>
</comment>
<dbReference type="Proteomes" id="UP000184255">
    <property type="component" value="Unassembled WGS sequence"/>
</dbReference>
<evidence type="ECO:0000313" key="3">
    <source>
        <dbReference type="Proteomes" id="UP000184255"/>
    </source>
</evidence>
<comment type="caution">
    <text evidence="2">The sequence shown here is derived from an EMBL/GenBank/DDBJ whole genome shotgun (WGS) entry which is preliminary data.</text>
</comment>
<dbReference type="GO" id="GO:0019836">
    <property type="term" value="P:symbiont-mediated hemolysis of host erythrocyte"/>
    <property type="evidence" value="ECO:0007669"/>
    <property type="project" value="InterPro"/>
</dbReference>
<accession>A0A1L7T0S2</accession>
<organism evidence="2 3">
    <name type="scientific">Fusarium mangiferae</name>
    <name type="common">Mango malformation disease fungus</name>
    <dbReference type="NCBI Taxonomy" id="192010"/>
    <lineage>
        <taxon>Eukaryota</taxon>
        <taxon>Fungi</taxon>
        <taxon>Dikarya</taxon>
        <taxon>Ascomycota</taxon>
        <taxon>Pezizomycotina</taxon>
        <taxon>Sordariomycetes</taxon>
        <taxon>Hypocreomycetidae</taxon>
        <taxon>Hypocreales</taxon>
        <taxon>Nectriaceae</taxon>
        <taxon>Fusarium</taxon>
        <taxon>Fusarium fujikuroi species complex</taxon>
    </lineage>
</organism>
<dbReference type="RefSeq" id="XP_041681118.1">
    <property type="nucleotide sequence ID" value="XM_041830457.1"/>
</dbReference>
<dbReference type="GeneID" id="65088854"/>
<dbReference type="InterPro" id="IPR009413">
    <property type="entry name" value="Aegerolysin-typ"/>
</dbReference>
<reference evidence="3" key="1">
    <citation type="journal article" date="2016" name="Genome Biol. Evol.">
        <title>Comparative 'omics' of the Fusarium fujikuroi species complex highlights differences in genetic potential and metabolite synthesis.</title>
        <authorList>
            <person name="Niehaus E.-M."/>
            <person name="Muensterkoetter M."/>
            <person name="Proctor R.H."/>
            <person name="Brown D.W."/>
            <person name="Sharon A."/>
            <person name="Idan Y."/>
            <person name="Oren-Young L."/>
            <person name="Sieber C.M."/>
            <person name="Novak O."/>
            <person name="Pencik A."/>
            <person name="Tarkowska D."/>
            <person name="Hromadova K."/>
            <person name="Freeman S."/>
            <person name="Maymon M."/>
            <person name="Elazar M."/>
            <person name="Youssef S.A."/>
            <person name="El-Shabrawy E.S.M."/>
            <person name="Shalaby A.B.A."/>
            <person name="Houterman P."/>
            <person name="Brock N.L."/>
            <person name="Burkhardt I."/>
            <person name="Tsavkelova E.A."/>
            <person name="Dickschat J.S."/>
            <person name="Galuszka P."/>
            <person name="Gueldener U."/>
            <person name="Tudzynski B."/>
        </authorList>
    </citation>
    <scope>NUCLEOTIDE SEQUENCE [LARGE SCALE GENOMIC DNA]</scope>
    <source>
        <strain evidence="3">MRC7560</strain>
    </source>
</reference>
<dbReference type="Pfam" id="PF06355">
    <property type="entry name" value="Aegerolysin"/>
    <property type="match status" value="1"/>
</dbReference>
<dbReference type="AlphaFoldDB" id="A0A1L7T0S2"/>
<dbReference type="EMBL" id="FCQH01000004">
    <property type="protein sequence ID" value="CVK91519.1"/>
    <property type="molecule type" value="Genomic_DNA"/>
</dbReference>
<gene>
    <name evidence="2" type="ORF">FMAN_09595</name>
</gene>
<keyword evidence="3" id="KW-1185">Reference proteome</keyword>
<name>A0A1L7T0S2_FUSMA</name>
<dbReference type="Gene3D" id="2.60.270.50">
    <property type="match status" value="1"/>
</dbReference>
<evidence type="ECO:0000313" key="2">
    <source>
        <dbReference type="EMBL" id="CVK91519.1"/>
    </source>
</evidence>